<dbReference type="GO" id="GO:0043743">
    <property type="term" value="F:LPPG:FO 2-phospho-L-lactate transferase activity"/>
    <property type="evidence" value="ECO:0007669"/>
    <property type="project" value="InterPro"/>
</dbReference>
<sequence>MKTTKIVTIGGGTGSPTILKSLAMAGFTDISAVSASTDSGGKTGVIRSDERDRVIAISDLLRNLLALVSDKQNHLEQVSSFIDLVSFTDGRNRNLGYTIYYALLEKYHGDFIKVQSHLEQLLGIHFQGTAIPITSEPANLCFSTSLGNTFCGEHELDKQSLSTNVITHIWLDRPVKATKQAVTAIQEATHIIYSPGSIYGSVISNLLPTGITSALKSSKATTIFVSNLVSNRNQTHRFSPADFLRLFQKYTKLKHPFDYFICPHLTENQFDTKYPKVADTYAAEHSHFLGWTDSQLQELIKSDITPVKADVFSITPTLYRIRHDPAKLARVLKPLLAADRKTQ</sequence>
<evidence type="ECO:0000256" key="1">
    <source>
        <dbReference type="ARBA" id="ARBA00022490"/>
    </source>
</evidence>
<dbReference type="Proteomes" id="UP000176424">
    <property type="component" value="Unassembled WGS sequence"/>
</dbReference>
<dbReference type="STRING" id="1797263.A2397_01895"/>
<proteinExistence type="predicted"/>
<dbReference type="SUPFAM" id="SSF142338">
    <property type="entry name" value="CofD-like"/>
    <property type="match status" value="1"/>
</dbReference>
<dbReference type="Gene3D" id="3.40.50.10680">
    <property type="entry name" value="CofD-like domains"/>
    <property type="match status" value="1"/>
</dbReference>
<dbReference type="InterPro" id="IPR038136">
    <property type="entry name" value="CofD-like_dom_sf"/>
</dbReference>
<keyword evidence="1" id="KW-0963">Cytoplasm</keyword>
<dbReference type="InterPro" id="IPR010119">
    <property type="entry name" value="Gluconeogen_factor"/>
</dbReference>
<comment type="caution">
    <text evidence="2">The sequence shown here is derived from an EMBL/GenBank/DDBJ whole genome shotgun (WGS) entry which is preliminary data.</text>
</comment>
<name>A0A1F4ZT38_9BACT</name>
<dbReference type="AlphaFoldDB" id="A0A1F4ZT38"/>
<protein>
    <recommendedName>
        <fullName evidence="4">Gluconeogenesis factor</fullName>
    </recommendedName>
</protein>
<evidence type="ECO:0000313" key="2">
    <source>
        <dbReference type="EMBL" id="OGD09420.1"/>
    </source>
</evidence>
<organism evidence="2 3">
    <name type="scientific">Candidatus Amesbacteria bacterium RIFOXYB1_FULL_44_23</name>
    <dbReference type="NCBI Taxonomy" id="1797263"/>
    <lineage>
        <taxon>Bacteria</taxon>
        <taxon>Candidatus Amesiibacteriota</taxon>
    </lineage>
</organism>
<evidence type="ECO:0000313" key="3">
    <source>
        <dbReference type="Proteomes" id="UP000176424"/>
    </source>
</evidence>
<reference evidence="2 3" key="1">
    <citation type="journal article" date="2016" name="Nat. Commun.">
        <title>Thousands of microbial genomes shed light on interconnected biogeochemical processes in an aquifer system.</title>
        <authorList>
            <person name="Anantharaman K."/>
            <person name="Brown C.T."/>
            <person name="Hug L.A."/>
            <person name="Sharon I."/>
            <person name="Castelle C.J."/>
            <person name="Probst A.J."/>
            <person name="Thomas B.C."/>
            <person name="Singh A."/>
            <person name="Wilkins M.J."/>
            <person name="Karaoz U."/>
            <person name="Brodie E.L."/>
            <person name="Williams K.H."/>
            <person name="Hubbard S.S."/>
            <person name="Banfield J.F."/>
        </authorList>
    </citation>
    <scope>NUCLEOTIDE SEQUENCE [LARGE SCALE GENOMIC DNA]</scope>
</reference>
<gene>
    <name evidence="2" type="ORF">A2397_01895</name>
</gene>
<accession>A0A1F4ZT38</accession>
<dbReference type="EMBL" id="MEXR01000032">
    <property type="protein sequence ID" value="OGD09420.1"/>
    <property type="molecule type" value="Genomic_DNA"/>
</dbReference>
<dbReference type="InterPro" id="IPR002882">
    <property type="entry name" value="CofD"/>
</dbReference>
<dbReference type="PANTHER" id="PTHR30135">
    <property type="entry name" value="UNCHARACTERIZED PROTEIN YVCK-RELATED"/>
    <property type="match status" value="1"/>
</dbReference>
<dbReference type="Pfam" id="PF01933">
    <property type="entry name" value="CofD"/>
    <property type="match status" value="1"/>
</dbReference>
<dbReference type="PANTHER" id="PTHR30135:SF3">
    <property type="entry name" value="GLUCONEOGENESIS FACTOR-RELATED"/>
    <property type="match status" value="1"/>
</dbReference>
<evidence type="ECO:0008006" key="4">
    <source>
        <dbReference type="Google" id="ProtNLM"/>
    </source>
</evidence>